<dbReference type="KEGG" id="tps:THAPSDRAFT_20837"/>
<reference evidence="2 3" key="2">
    <citation type="journal article" date="2008" name="Nature">
        <title>The Phaeodactylum genome reveals the evolutionary history of diatom genomes.</title>
        <authorList>
            <person name="Bowler C."/>
            <person name="Allen A.E."/>
            <person name="Badger J.H."/>
            <person name="Grimwood J."/>
            <person name="Jabbari K."/>
            <person name="Kuo A."/>
            <person name="Maheswari U."/>
            <person name="Martens C."/>
            <person name="Maumus F."/>
            <person name="Otillar R.P."/>
            <person name="Rayko E."/>
            <person name="Salamov A."/>
            <person name="Vandepoele K."/>
            <person name="Beszteri B."/>
            <person name="Gruber A."/>
            <person name="Heijde M."/>
            <person name="Katinka M."/>
            <person name="Mock T."/>
            <person name="Valentin K."/>
            <person name="Verret F."/>
            <person name="Berges J.A."/>
            <person name="Brownlee C."/>
            <person name="Cadoret J.P."/>
            <person name="Chiovitti A."/>
            <person name="Choi C.J."/>
            <person name="Coesel S."/>
            <person name="De Martino A."/>
            <person name="Detter J.C."/>
            <person name="Durkin C."/>
            <person name="Falciatore A."/>
            <person name="Fournet J."/>
            <person name="Haruta M."/>
            <person name="Huysman M.J."/>
            <person name="Jenkins B.D."/>
            <person name="Jiroutova K."/>
            <person name="Jorgensen R.E."/>
            <person name="Joubert Y."/>
            <person name="Kaplan A."/>
            <person name="Kroger N."/>
            <person name="Kroth P.G."/>
            <person name="La Roche J."/>
            <person name="Lindquist E."/>
            <person name="Lommer M."/>
            <person name="Martin-Jezequel V."/>
            <person name="Lopez P.J."/>
            <person name="Lucas S."/>
            <person name="Mangogna M."/>
            <person name="McGinnis K."/>
            <person name="Medlin L.K."/>
            <person name="Montsant A."/>
            <person name="Oudot-Le Secq M.P."/>
            <person name="Napoli C."/>
            <person name="Obornik M."/>
            <person name="Parker M.S."/>
            <person name="Petit J.L."/>
            <person name="Porcel B.M."/>
            <person name="Poulsen N."/>
            <person name="Robison M."/>
            <person name="Rychlewski L."/>
            <person name="Rynearson T.A."/>
            <person name="Schmutz J."/>
            <person name="Shapiro H."/>
            <person name="Siaut M."/>
            <person name="Stanley M."/>
            <person name="Sussman M.R."/>
            <person name="Taylor A.R."/>
            <person name="Vardi A."/>
            <person name="von Dassow P."/>
            <person name="Vyverman W."/>
            <person name="Willis A."/>
            <person name="Wyrwicz L.S."/>
            <person name="Rokhsar D.S."/>
            <person name="Weissenbach J."/>
            <person name="Armbrust E.V."/>
            <person name="Green B.R."/>
            <person name="Van de Peer Y."/>
            <person name="Grigoriev I.V."/>
        </authorList>
    </citation>
    <scope>NUCLEOTIDE SEQUENCE [LARGE SCALE GENOMIC DNA]</scope>
    <source>
        <strain evidence="2 3">CCMP1335</strain>
    </source>
</reference>
<feature type="compositionally biased region" description="Polar residues" evidence="1">
    <location>
        <begin position="1"/>
        <end position="27"/>
    </location>
</feature>
<feature type="compositionally biased region" description="Polar residues" evidence="1">
    <location>
        <begin position="107"/>
        <end position="116"/>
    </location>
</feature>
<evidence type="ECO:0000313" key="3">
    <source>
        <dbReference type="Proteomes" id="UP000001449"/>
    </source>
</evidence>
<dbReference type="RefSeq" id="XP_002286240.1">
    <property type="nucleotide sequence ID" value="XM_002286204.1"/>
</dbReference>
<proteinExistence type="predicted"/>
<accession>B8BR05</accession>
<dbReference type="Proteomes" id="UP000001449">
    <property type="component" value="Chromosome 1"/>
</dbReference>
<dbReference type="HOGENOM" id="CLU_981718_0_0_1"/>
<dbReference type="PaxDb" id="35128-Thaps20837"/>
<organism evidence="2 3">
    <name type="scientific">Thalassiosira pseudonana</name>
    <name type="common">Marine diatom</name>
    <name type="synonym">Cyclotella nana</name>
    <dbReference type="NCBI Taxonomy" id="35128"/>
    <lineage>
        <taxon>Eukaryota</taxon>
        <taxon>Sar</taxon>
        <taxon>Stramenopiles</taxon>
        <taxon>Ochrophyta</taxon>
        <taxon>Bacillariophyta</taxon>
        <taxon>Coscinodiscophyceae</taxon>
        <taxon>Thalassiosirophycidae</taxon>
        <taxon>Thalassiosirales</taxon>
        <taxon>Thalassiosiraceae</taxon>
        <taxon>Thalassiosira</taxon>
    </lineage>
</organism>
<sequence length="284" mass="32116">MRSCRVATNSDQSPPTAMHRTSSSCKNQPDDHNSSFTSGMTIDLSDRSTFDFSGHRGSLGDDTKRSSPTSIDGRRSCMKVRTQRESLSKIEGAEQQRLYASERSTQRQRSLASSTPGIAAKLPRPSSIQALSAVSEKSVHFSNIQFKEYTRILSDNPSTSGPPIGLGWRFYEPVTIDLDHYESTRDGSSDGQSSRRCKSELSIPAELRQDMLREVGYSRKEITAAIRQARKDRENRTVSYHQQKYDPLFERMDIVKKGFRKVIMRKNSKDMSLHHVSWTPAETQ</sequence>
<gene>
    <name evidence="2" type="ORF">THAPSDRAFT_20837</name>
</gene>
<evidence type="ECO:0000313" key="2">
    <source>
        <dbReference type="EMBL" id="EED95881.1"/>
    </source>
</evidence>
<name>B8BR05_THAPS</name>
<dbReference type="AlphaFoldDB" id="B8BR05"/>
<evidence type="ECO:0000256" key="1">
    <source>
        <dbReference type="SAM" id="MobiDB-lite"/>
    </source>
</evidence>
<reference evidence="2 3" key="1">
    <citation type="journal article" date="2004" name="Science">
        <title>The genome of the diatom Thalassiosira pseudonana: ecology, evolution, and metabolism.</title>
        <authorList>
            <person name="Armbrust E.V."/>
            <person name="Berges J.A."/>
            <person name="Bowler C."/>
            <person name="Green B.R."/>
            <person name="Martinez D."/>
            <person name="Putnam N.H."/>
            <person name="Zhou S."/>
            <person name="Allen A.E."/>
            <person name="Apt K.E."/>
            <person name="Bechner M."/>
            <person name="Brzezinski M.A."/>
            <person name="Chaal B.K."/>
            <person name="Chiovitti A."/>
            <person name="Davis A.K."/>
            <person name="Demarest M.S."/>
            <person name="Detter J.C."/>
            <person name="Glavina T."/>
            <person name="Goodstein D."/>
            <person name="Hadi M.Z."/>
            <person name="Hellsten U."/>
            <person name="Hildebrand M."/>
            <person name="Jenkins B.D."/>
            <person name="Jurka J."/>
            <person name="Kapitonov V.V."/>
            <person name="Kroger N."/>
            <person name="Lau W.W."/>
            <person name="Lane T.W."/>
            <person name="Larimer F.W."/>
            <person name="Lippmeier J.C."/>
            <person name="Lucas S."/>
            <person name="Medina M."/>
            <person name="Montsant A."/>
            <person name="Obornik M."/>
            <person name="Parker M.S."/>
            <person name="Palenik B."/>
            <person name="Pazour G.J."/>
            <person name="Richardson P.M."/>
            <person name="Rynearson T.A."/>
            <person name="Saito M.A."/>
            <person name="Schwartz D.C."/>
            <person name="Thamatrakoln K."/>
            <person name="Valentin K."/>
            <person name="Vardi A."/>
            <person name="Wilkerson F.P."/>
            <person name="Rokhsar D.S."/>
        </authorList>
    </citation>
    <scope>NUCLEOTIDE SEQUENCE [LARGE SCALE GENOMIC DNA]</scope>
    <source>
        <strain evidence="2 3">CCMP1335</strain>
    </source>
</reference>
<protein>
    <submittedName>
        <fullName evidence="2">Uncharacterized protein</fullName>
    </submittedName>
</protein>
<dbReference type="GeneID" id="7442927"/>
<keyword evidence="3" id="KW-1185">Reference proteome</keyword>
<dbReference type="InParanoid" id="B8BR05"/>
<dbReference type="EMBL" id="CM000638">
    <property type="protein sequence ID" value="EED95881.1"/>
    <property type="molecule type" value="Genomic_DNA"/>
</dbReference>
<feature type="region of interest" description="Disordered" evidence="1">
    <location>
        <begin position="1"/>
        <end position="120"/>
    </location>
</feature>
<feature type="compositionally biased region" description="Basic and acidic residues" evidence="1">
    <location>
        <begin position="82"/>
        <end position="94"/>
    </location>
</feature>